<dbReference type="EMBL" id="ACRF02000003">
    <property type="protein sequence ID" value="EEW92521.1"/>
    <property type="molecule type" value="Genomic_DNA"/>
</dbReference>
<dbReference type="InterPro" id="IPR000524">
    <property type="entry name" value="Tscrpt_reg_HTH_GntR"/>
</dbReference>
<evidence type="ECO:0000256" key="2">
    <source>
        <dbReference type="ARBA" id="ARBA00023125"/>
    </source>
</evidence>
<keyword evidence="2" id="KW-0238">DNA-binding</keyword>
<dbReference type="GO" id="GO:0003700">
    <property type="term" value="F:DNA-binding transcription factor activity"/>
    <property type="evidence" value="ECO:0007669"/>
    <property type="project" value="InterPro"/>
</dbReference>
<dbReference type="CDD" id="cd07377">
    <property type="entry name" value="WHTH_GntR"/>
    <property type="match status" value="1"/>
</dbReference>
<dbReference type="HOGENOM" id="CLU_017584_10_0_9"/>
<dbReference type="SUPFAM" id="SSF46785">
    <property type="entry name" value="Winged helix' DNA-binding domain"/>
    <property type="match status" value="1"/>
</dbReference>
<dbReference type="PROSITE" id="PS50949">
    <property type="entry name" value="HTH_GNTR"/>
    <property type="match status" value="1"/>
</dbReference>
<reference evidence="5" key="1">
    <citation type="submission" date="2009-09" db="EMBL/GenBank/DDBJ databases">
        <authorList>
            <consortium name="The Broad Institute Genome Sequencing Platform"/>
            <person name="Ward D."/>
            <person name="Feldgarden M."/>
            <person name="Earl A."/>
            <person name="Young S.K."/>
            <person name="Zeng Q."/>
            <person name="Koehrsen M."/>
            <person name="Alvarado L."/>
            <person name="Berlin A."/>
            <person name="Bochicchio J."/>
            <person name="Borenstein D."/>
            <person name="Chapman S.B."/>
            <person name="Chen Z."/>
            <person name="Engels R."/>
            <person name="Freedman E."/>
            <person name="Gellesch M."/>
            <person name="Goldberg J."/>
            <person name="Griggs A."/>
            <person name="Gujja S."/>
            <person name="Heilman E."/>
            <person name="Heiman D."/>
            <person name="Hepburn T."/>
            <person name="Howarth C."/>
            <person name="Jen D."/>
            <person name="Larson L."/>
            <person name="Lewis B."/>
            <person name="Mehta T."/>
            <person name="Park D."/>
            <person name="Pearson M."/>
            <person name="Roberts A."/>
            <person name="Saif S."/>
            <person name="Shea T."/>
            <person name="Shenoy N."/>
            <person name="Sisk P."/>
            <person name="Stolte C."/>
            <person name="Sykes S."/>
            <person name="Thomson T."/>
            <person name="Walk T."/>
            <person name="White J."/>
            <person name="Yandava C."/>
            <person name="Sibley C.D."/>
            <person name="Field T.R."/>
            <person name="Grinwis M."/>
            <person name="Eshaghurshan C.S."/>
            <person name="Surette M.G."/>
            <person name="Haas B."/>
            <person name="Nusbaum C."/>
            <person name="Birren B."/>
        </authorList>
    </citation>
    <scope>NUCLEOTIDE SEQUENCE [LARGE SCALE GENOMIC DNA]</scope>
    <source>
        <strain evidence="5">ATCC 700633</strain>
    </source>
</reference>
<accession>D0BN31</accession>
<dbReference type="Pfam" id="PF00392">
    <property type="entry name" value="GntR"/>
    <property type="match status" value="1"/>
</dbReference>
<evidence type="ECO:0000313" key="5">
    <source>
        <dbReference type="EMBL" id="EEW92521.1"/>
    </source>
</evidence>
<protein>
    <recommendedName>
        <fullName evidence="4">HTH gntR-type domain-containing protein</fullName>
    </recommendedName>
</protein>
<dbReference type="Proteomes" id="UP000002939">
    <property type="component" value="Unassembled WGS sequence"/>
</dbReference>
<dbReference type="InterPro" id="IPR036388">
    <property type="entry name" value="WH-like_DNA-bd_sf"/>
</dbReference>
<dbReference type="RefSeq" id="WP_006703642.1">
    <property type="nucleotide sequence ID" value="NZ_KI391971.1"/>
</dbReference>
<comment type="caution">
    <text evidence="5">The sequence shown here is derived from an EMBL/GenBank/DDBJ whole genome shotgun (WGS) entry which is preliminary data.</text>
</comment>
<evidence type="ECO:0000256" key="3">
    <source>
        <dbReference type="ARBA" id="ARBA00023163"/>
    </source>
</evidence>
<dbReference type="InterPro" id="IPR036390">
    <property type="entry name" value="WH_DNA-bd_sf"/>
</dbReference>
<dbReference type="OrthoDB" id="362473at2"/>
<evidence type="ECO:0000313" key="6">
    <source>
        <dbReference type="Proteomes" id="UP000002939"/>
    </source>
</evidence>
<dbReference type="AlphaFoldDB" id="D0BN31"/>
<keyword evidence="1" id="KW-0805">Transcription regulation</keyword>
<dbReference type="PANTHER" id="PTHR38445:SF6">
    <property type="entry name" value="GNTR-FAMILY TRANSCRIPTIONAL REGULATOR"/>
    <property type="match status" value="1"/>
</dbReference>
<keyword evidence="3" id="KW-0804">Transcription</keyword>
<keyword evidence="6" id="KW-1185">Reference proteome</keyword>
<dbReference type="eggNOG" id="COG1725">
    <property type="taxonomic scope" value="Bacteria"/>
</dbReference>
<proteinExistence type="predicted"/>
<feature type="domain" description="HTH gntR-type" evidence="4">
    <location>
        <begin position="8"/>
        <end position="76"/>
    </location>
</feature>
<name>D0BN31_9LACT</name>
<dbReference type="GO" id="GO:0003677">
    <property type="term" value="F:DNA binding"/>
    <property type="evidence" value="ECO:0007669"/>
    <property type="project" value="UniProtKB-KW"/>
</dbReference>
<evidence type="ECO:0000259" key="4">
    <source>
        <dbReference type="PROSITE" id="PS50949"/>
    </source>
</evidence>
<gene>
    <name evidence="5" type="ORF">HMPREF0446_01366</name>
</gene>
<evidence type="ECO:0000256" key="1">
    <source>
        <dbReference type="ARBA" id="ARBA00023015"/>
    </source>
</evidence>
<dbReference type="SMART" id="SM00345">
    <property type="entry name" value="HTH_GNTR"/>
    <property type="match status" value="1"/>
</dbReference>
<dbReference type="STRING" id="626369.HMPREF0446_01366"/>
<organism evidence="5 6">
    <name type="scientific">Granulicatella elegans ATCC 700633</name>
    <dbReference type="NCBI Taxonomy" id="626369"/>
    <lineage>
        <taxon>Bacteria</taxon>
        <taxon>Bacillati</taxon>
        <taxon>Bacillota</taxon>
        <taxon>Bacilli</taxon>
        <taxon>Lactobacillales</taxon>
        <taxon>Carnobacteriaceae</taxon>
        <taxon>Granulicatella</taxon>
    </lineage>
</organism>
<reference evidence="5" key="2">
    <citation type="submission" date="2011-10" db="EMBL/GenBank/DDBJ databases">
        <title>The Genome Sequence of Granulicatella elegans ATCC 700633.</title>
        <authorList>
            <consortium name="The Broad Institute Genome Sequencing Platform"/>
            <consortium name="The Broad Institute Genome Sequencing Center for Infectious Disease"/>
            <person name="Earl A."/>
            <person name="Ward D."/>
            <person name="Feldgarden M."/>
            <person name="Gevers D."/>
            <person name="Sibley C.D."/>
            <person name="Field T.R."/>
            <person name="Grinwis M."/>
            <person name="Eshaghurshan C.S."/>
            <person name="Surette M.G."/>
            <person name="Young S.K."/>
            <person name="Zeng Q."/>
            <person name="Gargeya S."/>
            <person name="Fitzgerald M."/>
            <person name="Haas B."/>
            <person name="Abouelleil A."/>
            <person name="Alvarado L."/>
            <person name="Arachchi H.M."/>
            <person name="Berlin A."/>
            <person name="Brown A."/>
            <person name="Chapman S.B."/>
            <person name="Chen Z."/>
            <person name="Dunbar C."/>
            <person name="Freedman E."/>
            <person name="Gearin G."/>
            <person name="Goldberg J."/>
            <person name="Griggs A."/>
            <person name="Gujja S."/>
            <person name="Heiman D."/>
            <person name="Howarth C."/>
            <person name="Larson L."/>
            <person name="Lui A."/>
            <person name="MacDonald P.J.P."/>
            <person name="Montmayeur A."/>
            <person name="Murphy C."/>
            <person name="Neiman D."/>
            <person name="Pearson M."/>
            <person name="Priest M."/>
            <person name="Roberts A."/>
            <person name="Saif S."/>
            <person name="Shea T."/>
            <person name="Shenoy N."/>
            <person name="Sisk P."/>
            <person name="Stolte C."/>
            <person name="Sykes S."/>
            <person name="Wortman J."/>
            <person name="Nusbaum C."/>
            <person name="Birren B."/>
        </authorList>
    </citation>
    <scope>NUCLEOTIDE SEQUENCE [LARGE SCALE GENOMIC DNA]</scope>
    <source>
        <strain evidence="5">ATCC 700633</strain>
    </source>
</reference>
<dbReference type="Gene3D" id="1.10.10.10">
    <property type="entry name" value="Winged helix-like DNA-binding domain superfamily/Winged helix DNA-binding domain"/>
    <property type="match status" value="1"/>
</dbReference>
<sequence length="123" mass="14386">MIQFDKRLPVYEQIIDYVKKQIVSGEWELGRELPSRREFASQLQVNPNTVQRAFREMEEMGLISTGNNVMSRVTDNPDLIGQLKQEMLQEAIQIFADSIYPLHVSNEEVMEQLEQAMKRREGE</sequence>
<dbReference type="PANTHER" id="PTHR38445">
    <property type="entry name" value="HTH-TYPE TRANSCRIPTIONAL REPRESSOR YTRA"/>
    <property type="match status" value="1"/>
</dbReference>